<keyword evidence="5" id="KW-0539">Nucleus</keyword>
<protein>
    <submittedName>
        <fullName evidence="7">Bromodomain-containing protein</fullName>
    </submittedName>
</protein>
<dbReference type="PANTHER" id="PTHR22881">
    <property type="entry name" value="BROMODOMAIN CONTAINING PROTEIN"/>
    <property type="match status" value="1"/>
</dbReference>
<evidence type="ECO:0000256" key="6">
    <source>
        <dbReference type="SAM" id="MobiDB-lite"/>
    </source>
</evidence>
<keyword evidence="3" id="KW-0103">Bromodomain</keyword>
<feature type="non-terminal residue" evidence="7">
    <location>
        <position position="1"/>
    </location>
</feature>
<evidence type="ECO:0000256" key="3">
    <source>
        <dbReference type="ARBA" id="ARBA00023117"/>
    </source>
</evidence>
<evidence type="ECO:0000313" key="7">
    <source>
        <dbReference type="EMBL" id="BES87332.1"/>
    </source>
</evidence>
<evidence type="ECO:0000256" key="5">
    <source>
        <dbReference type="ARBA" id="ARBA00023242"/>
    </source>
</evidence>
<name>A0ABN7A7T4_9HEMI</name>
<dbReference type="InterPro" id="IPR051831">
    <property type="entry name" value="Bromodomain_contain_prot"/>
</dbReference>
<dbReference type="Proteomes" id="UP001307889">
    <property type="component" value="Chromosome 1"/>
</dbReference>
<keyword evidence="2" id="KW-0805">Transcription regulation</keyword>
<feature type="region of interest" description="Disordered" evidence="6">
    <location>
        <begin position="77"/>
        <end position="101"/>
    </location>
</feature>
<sequence length="528" mass="58115">SDLKLMCNNAMTYNMADTIYYKSAKRLLHTGLKMLSPEKIKQLSLTVKCINEVSPDLLGLQARTGQHLVEYQFPLSPRKAESGDENCPSRDHPSPKLKPISNMPESKFQAIQDDLTPEQILELSQKAAKEAGERLLAKKIRTNMTFLTQQPNGTTSLAILVPGSMELETDDQDEKPVTIAHLVGKLTHGSASLLGTREDRRNVVKTVKPLNYGAFGSYAPSYDSTFANLTKEETDLIYETYGDENSTSYAESVLNFAKDCDYTLTMVDNLLDLLTGGEHRKAISVIDEQKKYREEEEKVRDLMESKEAVLPCIMRQESRVKALNPAGTAPVPIEVDRLKTLADIGIDVSFLKDLDTEAPASRERSPQLPMRHNVTHDKLDQTTAMIEKLNSTPSERLLNSGSAHLSNILPSSENEINIAEKLTESLTELAKQVPAGALIHVPAIRKAMGISSETLSVSTSTSTSPPIPPSVAGVVLDAGDSSEEDEPCVSVGQLDLESELREFLESDTALSNFPLHDDKTIEEMLSES</sequence>
<dbReference type="EMBL" id="AP028909">
    <property type="protein sequence ID" value="BES87332.1"/>
    <property type="molecule type" value="Genomic_DNA"/>
</dbReference>
<evidence type="ECO:0000256" key="1">
    <source>
        <dbReference type="ARBA" id="ARBA00004123"/>
    </source>
</evidence>
<dbReference type="Pfam" id="PF12024">
    <property type="entry name" value="DUF3512"/>
    <property type="match status" value="1"/>
</dbReference>
<reference evidence="7 8" key="1">
    <citation type="submission" date="2023-09" db="EMBL/GenBank/DDBJ databases">
        <title>Nesidiocoris tenuis whole genome shotgun sequence.</title>
        <authorList>
            <person name="Shibata T."/>
            <person name="Shimoda M."/>
            <person name="Kobayashi T."/>
            <person name="Uehara T."/>
        </authorList>
    </citation>
    <scope>NUCLEOTIDE SEQUENCE [LARGE SCALE GENOMIC DNA]</scope>
    <source>
        <strain evidence="7 8">Japan</strain>
    </source>
</reference>
<dbReference type="InterPro" id="IPR036427">
    <property type="entry name" value="Bromodomain-like_sf"/>
</dbReference>
<proteinExistence type="predicted"/>
<organism evidence="7 8">
    <name type="scientific">Nesidiocoris tenuis</name>
    <dbReference type="NCBI Taxonomy" id="355587"/>
    <lineage>
        <taxon>Eukaryota</taxon>
        <taxon>Metazoa</taxon>
        <taxon>Ecdysozoa</taxon>
        <taxon>Arthropoda</taxon>
        <taxon>Hexapoda</taxon>
        <taxon>Insecta</taxon>
        <taxon>Pterygota</taxon>
        <taxon>Neoptera</taxon>
        <taxon>Paraneoptera</taxon>
        <taxon>Hemiptera</taxon>
        <taxon>Heteroptera</taxon>
        <taxon>Panheteroptera</taxon>
        <taxon>Cimicomorpha</taxon>
        <taxon>Miridae</taxon>
        <taxon>Dicyphina</taxon>
        <taxon>Nesidiocoris</taxon>
    </lineage>
</organism>
<comment type="subcellular location">
    <subcellularLocation>
        <location evidence="1">Nucleus</location>
    </subcellularLocation>
</comment>
<evidence type="ECO:0000256" key="2">
    <source>
        <dbReference type="ARBA" id="ARBA00023015"/>
    </source>
</evidence>
<dbReference type="Gene3D" id="1.20.920.10">
    <property type="entry name" value="Bromodomain-like"/>
    <property type="match status" value="1"/>
</dbReference>
<keyword evidence="8" id="KW-1185">Reference proteome</keyword>
<feature type="compositionally biased region" description="Basic and acidic residues" evidence="6">
    <location>
        <begin position="78"/>
        <end position="94"/>
    </location>
</feature>
<evidence type="ECO:0000313" key="8">
    <source>
        <dbReference type="Proteomes" id="UP001307889"/>
    </source>
</evidence>
<dbReference type="PANTHER" id="PTHR22881:SF27">
    <property type="entry name" value="BROMODOMAIN CONTAINING 7_9"/>
    <property type="match status" value="1"/>
</dbReference>
<gene>
    <name evidence="7" type="ORF">NTJ_00137</name>
</gene>
<dbReference type="InterPro" id="IPR021900">
    <property type="entry name" value="DUF3512"/>
</dbReference>
<accession>A0ABN7A7T4</accession>
<evidence type="ECO:0000256" key="4">
    <source>
        <dbReference type="ARBA" id="ARBA00023163"/>
    </source>
</evidence>
<keyword evidence="4" id="KW-0804">Transcription</keyword>
<dbReference type="SUPFAM" id="SSF47370">
    <property type="entry name" value="Bromodomain"/>
    <property type="match status" value="1"/>
</dbReference>